<dbReference type="Proteomes" id="UP000827092">
    <property type="component" value="Unassembled WGS sequence"/>
</dbReference>
<feature type="domain" description="BTB" evidence="1">
    <location>
        <begin position="44"/>
        <end position="107"/>
    </location>
</feature>
<evidence type="ECO:0000259" key="1">
    <source>
        <dbReference type="PROSITE" id="PS50097"/>
    </source>
</evidence>
<reference evidence="2 3" key="1">
    <citation type="journal article" date="2022" name="Nat. Ecol. Evol.">
        <title>A masculinizing supergene underlies an exaggerated male reproductive morph in a spider.</title>
        <authorList>
            <person name="Hendrickx F."/>
            <person name="De Corte Z."/>
            <person name="Sonet G."/>
            <person name="Van Belleghem S.M."/>
            <person name="Kostlbacher S."/>
            <person name="Vangestel C."/>
        </authorList>
    </citation>
    <scope>NUCLEOTIDE SEQUENCE [LARGE SCALE GENOMIC DNA]</scope>
    <source>
        <strain evidence="2">W744_W776</strain>
    </source>
</reference>
<sequence length="279" mass="32674">MGQLLSKLIYSLFNWDSTGKVTVLQGSIEICTCDWHALPSKLTTDISILVENRTFHASKDVLSYFSPLLKDYLEKNHTDKITLKNITPDSVEMLLRYMYTEDLEIKCQNIVEIYKSSRKLRMEDVTFKCIEVMNSENTTAYICKYAVASQLGMLEKRCKFYSIILWNLEKFIEDEEMLNLNVTQICEILTGAGMTCIKTNIKRYYNLFLLALKWLNHKPERKKHAIRIMCVVPFHRMPKEDVFKCIHYKSDSHIMNIPGVRRIILSSLCTERLKTEENK</sequence>
<dbReference type="PANTHER" id="PTHR45632">
    <property type="entry name" value="LD33804P"/>
    <property type="match status" value="1"/>
</dbReference>
<dbReference type="AlphaFoldDB" id="A0AAV6VZS1"/>
<evidence type="ECO:0000313" key="3">
    <source>
        <dbReference type="Proteomes" id="UP000827092"/>
    </source>
</evidence>
<dbReference type="Pfam" id="PF00651">
    <property type="entry name" value="BTB"/>
    <property type="match status" value="1"/>
</dbReference>
<dbReference type="InterPro" id="IPR000210">
    <property type="entry name" value="BTB/POZ_dom"/>
</dbReference>
<gene>
    <name evidence="2" type="ORF">JTE90_011208</name>
</gene>
<name>A0AAV6VZS1_9ARAC</name>
<dbReference type="SMART" id="SM00225">
    <property type="entry name" value="BTB"/>
    <property type="match status" value="1"/>
</dbReference>
<dbReference type="Gene3D" id="3.30.710.10">
    <property type="entry name" value="Potassium Channel Kv1.1, Chain A"/>
    <property type="match status" value="1"/>
</dbReference>
<dbReference type="EMBL" id="JAFNEN010000004">
    <property type="protein sequence ID" value="KAG8201533.1"/>
    <property type="molecule type" value="Genomic_DNA"/>
</dbReference>
<proteinExistence type="predicted"/>
<comment type="caution">
    <text evidence="2">The sequence shown here is derived from an EMBL/GenBank/DDBJ whole genome shotgun (WGS) entry which is preliminary data.</text>
</comment>
<evidence type="ECO:0000313" key="2">
    <source>
        <dbReference type="EMBL" id="KAG8201533.1"/>
    </source>
</evidence>
<dbReference type="InterPro" id="IPR011333">
    <property type="entry name" value="SKP1/BTB/POZ_sf"/>
</dbReference>
<organism evidence="2 3">
    <name type="scientific">Oedothorax gibbosus</name>
    <dbReference type="NCBI Taxonomy" id="931172"/>
    <lineage>
        <taxon>Eukaryota</taxon>
        <taxon>Metazoa</taxon>
        <taxon>Ecdysozoa</taxon>
        <taxon>Arthropoda</taxon>
        <taxon>Chelicerata</taxon>
        <taxon>Arachnida</taxon>
        <taxon>Araneae</taxon>
        <taxon>Araneomorphae</taxon>
        <taxon>Entelegynae</taxon>
        <taxon>Araneoidea</taxon>
        <taxon>Linyphiidae</taxon>
        <taxon>Erigoninae</taxon>
        <taxon>Oedothorax</taxon>
    </lineage>
</organism>
<dbReference type="Pfam" id="PF07707">
    <property type="entry name" value="BACK"/>
    <property type="match status" value="1"/>
</dbReference>
<accession>A0AAV6VZS1</accession>
<protein>
    <recommendedName>
        <fullName evidence="1">BTB domain-containing protein</fullName>
    </recommendedName>
</protein>
<dbReference type="CDD" id="cd18186">
    <property type="entry name" value="BTB_POZ_ZBTB_KLHL-like"/>
    <property type="match status" value="1"/>
</dbReference>
<keyword evidence="3" id="KW-1185">Reference proteome</keyword>
<dbReference type="InterPro" id="IPR011705">
    <property type="entry name" value="BACK"/>
</dbReference>
<dbReference type="PROSITE" id="PS50097">
    <property type="entry name" value="BTB"/>
    <property type="match status" value="1"/>
</dbReference>
<dbReference type="Gene3D" id="1.25.40.420">
    <property type="match status" value="1"/>
</dbReference>
<dbReference type="SUPFAM" id="SSF54695">
    <property type="entry name" value="POZ domain"/>
    <property type="match status" value="1"/>
</dbReference>